<evidence type="ECO:0000256" key="1">
    <source>
        <dbReference type="ARBA" id="ARBA00004651"/>
    </source>
</evidence>
<keyword evidence="4 12" id="KW-0812">Transmembrane</keyword>
<feature type="binding site" evidence="9">
    <location>
        <position position="303"/>
    </location>
    <ligand>
        <name>L-glutamate</name>
        <dbReference type="ChEBI" id="CHEBI:29985"/>
    </ligand>
</feature>
<evidence type="ECO:0000256" key="3">
    <source>
        <dbReference type="ARBA" id="ARBA00022475"/>
    </source>
</evidence>
<gene>
    <name evidence="14" type="ORF">BEMITA_LOCUS10284</name>
</gene>
<dbReference type="InterPro" id="IPR001320">
    <property type="entry name" value="Iontro_rcpt_C"/>
</dbReference>
<evidence type="ECO:0000256" key="2">
    <source>
        <dbReference type="ARBA" id="ARBA00008685"/>
    </source>
</evidence>
<name>A0A9P0G4H6_BEMTA</name>
<feature type="transmembrane region" description="Helical" evidence="12">
    <location>
        <begin position="336"/>
        <end position="365"/>
    </location>
</feature>
<evidence type="ECO:0000259" key="13">
    <source>
        <dbReference type="Pfam" id="PF00060"/>
    </source>
</evidence>
<feature type="transmembrane region" description="Helical" evidence="12">
    <location>
        <begin position="418"/>
        <end position="439"/>
    </location>
</feature>
<dbReference type="InterPro" id="IPR001508">
    <property type="entry name" value="Iono_Glu_rcpt_met"/>
</dbReference>
<evidence type="ECO:0000256" key="11">
    <source>
        <dbReference type="PIRSR" id="PIRSR601508-3"/>
    </source>
</evidence>
<evidence type="ECO:0000256" key="8">
    <source>
        <dbReference type="ARBA" id="ARBA00023180"/>
    </source>
</evidence>
<keyword evidence="11" id="KW-1015">Disulfide bond</keyword>
<feature type="site" description="Crucial to convey clamshell closure to channel opening" evidence="10">
    <location>
        <position position="446"/>
    </location>
</feature>
<dbReference type="PRINTS" id="PR00177">
    <property type="entry name" value="NMDARECEPTOR"/>
</dbReference>
<evidence type="ECO:0000256" key="9">
    <source>
        <dbReference type="PIRSR" id="PIRSR601508-1"/>
    </source>
</evidence>
<accession>A0A9P0G4H6</accession>
<evidence type="ECO:0000256" key="6">
    <source>
        <dbReference type="ARBA" id="ARBA00023136"/>
    </source>
</evidence>
<keyword evidence="5 12" id="KW-1133">Transmembrane helix</keyword>
<proteinExistence type="inferred from homology"/>
<feature type="disulfide bond" evidence="11">
    <location>
        <begin position="531"/>
        <end position="586"/>
    </location>
</feature>
<dbReference type="GO" id="GO:0005886">
    <property type="term" value="C:plasma membrane"/>
    <property type="evidence" value="ECO:0007669"/>
    <property type="project" value="UniProtKB-SubCell"/>
</dbReference>
<comment type="subcellular location">
    <subcellularLocation>
        <location evidence="1">Cell membrane</location>
        <topology evidence="1">Multi-pass membrane protein</topology>
    </subcellularLocation>
</comment>
<dbReference type="Proteomes" id="UP001152759">
    <property type="component" value="Chromosome 6"/>
</dbReference>
<dbReference type="PANTHER" id="PTHR42643:SF24">
    <property type="entry name" value="IONOTROPIC RECEPTOR 60A"/>
    <property type="match status" value="1"/>
</dbReference>
<dbReference type="GO" id="GO:0015276">
    <property type="term" value="F:ligand-gated monoatomic ion channel activity"/>
    <property type="evidence" value="ECO:0007669"/>
    <property type="project" value="InterPro"/>
</dbReference>
<evidence type="ECO:0000256" key="12">
    <source>
        <dbReference type="SAM" id="Phobius"/>
    </source>
</evidence>
<dbReference type="FunFam" id="1.10.287.70:FF:000143">
    <property type="entry name" value="Probable glutamate receptor"/>
    <property type="match status" value="1"/>
</dbReference>
<organism evidence="14 15">
    <name type="scientific">Bemisia tabaci</name>
    <name type="common">Sweetpotato whitefly</name>
    <name type="synonym">Aleurodes tabaci</name>
    <dbReference type="NCBI Taxonomy" id="7038"/>
    <lineage>
        <taxon>Eukaryota</taxon>
        <taxon>Metazoa</taxon>
        <taxon>Ecdysozoa</taxon>
        <taxon>Arthropoda</taxon>
        <taxon>Hexapoda</taxon>
        <taxon>Insecta</taxon>
        <taxon>Pterygota</taxon>
        <taxon>Neoptera</taxon>
        <taxon>Paraneoptera</taxon>
        <taxon>Hemiptera</taxon>
        <taxon>Sternorrhyncha</taxon>
        <taxon>Aleyrodoidea</taxon>
        <taxon>Aleyrodidae</taxon>
        <taxon>Aleyrodinae</taxon>
        <taxon>Bemisia</taxon>
    </lineage>
</organism>
<keyword evidence="8" id="KW-0325">Glycoprotein</keyword>
<dbReference type="SUPFAM" id="SSF53850">
    <property type="entry name" value="Periplasmic binding protein-like II"/>
    <property type="match status" value="1"/>
</dbReference>
<evidence type="ECO:0000256" key="10">
    <source>
        <dbReference type="PIRSR" id="PIRSR601508-2"/>
    </source>
</evidence>
<keyword evidence="3" id="KW-1003">Cell membrane</keyword>
<feature type="site" description="Interaction with the cone snail toxin Con-ikot-ikot" evidence="10">
    <location>
        <position position="474"/>
    </location>
</feature>
<protein>
    <recommendedName>
        <fullName evidence="13">Ionotropic glutamate receptor C-terminal domain-containing protein</fullName>
    </recommendedName>
</protein>
<sequence>MIALLWKIHIFPGKIAMMKGFFLEAKAYDLLMPQNQWLFVLCETPKGYNNVSNFVNTLTEGEHIAFVFNTSMRTQSCKGGLLCNVEELLRSLSVALKIAIQEETDLSSQVSDEEWELIKPSKYDRRKSLLSYMKAELYTSGVCGNCTRWTLQAGEVWGQDFIENGKSAVKLLDVGTWTPRDGIKTLDALFPHLTQGFRGKTLPIITFHFPPWQIISYNESGHVSSYGGVIFKILNELAIRLNFTYNVLLASGNDKDLANETTVSKDEALKDIAPDSLESRKAWNTMVQYVRTKRVFLGAAAYTVLPQYIGIINYTAPISLETYVFLTAKPRESSRFLLFMSPFTPVTWFCIFAAVIGMGPVLYFFHRSTPFYAFFGFKHSKHFNSMLNCFWYVYGALLQQSGTHLPEADSGRIVIGTWWLVVLVIVTTYSGNLVAFLTFPQMEDVVTNLDELLAKKDTYTWGIDEASTLIPILKQADDGSRLKELYKHAKLHPYLNTKVMDQVRGGRHVIIQRRTNLLFYMKKDFLLHDRCDFLLGRDEFIEESIAMIIAEGSPYLGIINERIRRMHQMGLIHKWITDALPKKDRCWSKSVVNEVTKHSVNLDDMQGCFFLLFLGFLVAVLFVVGEIAKKKFGSKLGNRVIYPFTQ</sequence>
<dbReference type="GO" id="GO:0050906">
    <property type="term" value="P:detection of stimulus involved in sensory perception"/>
    <property type="evidence" value="ECO:0007669"/>
    <property type="project" value="UniProtKB-ARBA"/>
</dbReference>
<evidence type="ECO:0000313" key="14">
    <source>
        <dbReference type="EMBL" id="CAH0773846.1"/>
    </source>
</evidence>
<dbReference type="GO" id="GO:0038023">
    <property type="term" value="F:signaling receptor activity"/>
    <property type="evidence" value="ECO:0007669"/>
    <property type="project" value="InterPro"/>
</dbReference>
<dbReference type="Gene3D" id="1.10.287.70">
    <property type="match status" value="1"/>
</dbReference>
<keyword evidence="7" id="KW-0675">Receptor</keyword>
<keyword evidence="15" id="KW-1185">Reference proteome</keyword>
<feature type="domain" description="Ionotropic glutamate receptor C-terminal" evidence="13">
    <location>
        <begin position="347"/>
        <end position="616"/>
    </location>
</feature>
<dbReference type="Pfam" id="PF00060">
    <property type="entry name" value="Lig_chan"/>
    <property type="match status" value="1"/>
</dbReference>
<evidence type="ECO:0000256" key="4">
    <source>
        <dbReference type="ARBA" id="ARBA00022692"/>
    </source>
</evidence>
<dbReference type="EMBL" id="OU963867">
    <property type="protein sequence ID" value="CAH0773846.1"/>
    <property type="molecule type" value="Genomic_DNA"/>
</dbReference>
<dbReference type="PANTHER" id="PTHR42643">
    <property type="entry name" value="IONOTROPIC RECEPTOR 20A-RELATED"/>
    <property type="match status" value="1"/>
</dbReference>
<dbReference type="Gene3D" id="3.40.190.10">
    <property type="entry name" value="Periplasmic binding protein-like II"/>
    <property type="match status" value="1"/>
</dbReference>
<comment type="similarity">
    <text evidence="2">Belongs to the glutamate-gated ion channel (TC 1.A.10.1) family.</text>
</comment>
<dbReference type="AlphaFoldDB" id="A0A9P0G4H6"/>
<dbReference type="InterPro" id="IPR052192">
    <property type="entry name" value="Insect_Ionotropic_Sensory_Rcpt"/>
</dbReference>
<evidence type="ECO:0000256" key="7">
    <source>
        <dbReference type="ARBA" id="ARBA00023170"/>
    </source>
</evidence>
<evidence type="ECO:0000256" key="5">
    <source>
        <dbReference type="ARBA" id="ARBA00022989"/>
    </source>
</evidence>
<evidence type="ECO:0000313" key="15">
    <source>
        <dbReference type="Proteomes" id="UP001152759"/>
    </source>
</evidence>
<reference evidence="14" key="1">
    <citation type="submission" date="2021-12" db="EMBL/GenBank/DDBJ databases">
        <authorList>
            <person name="King R."/>
        </authorList>
    </citation>
    <scope>NUCLEOTIDE SEQUENCE</scope>
</reference>
<feature type="transmembrane region" description="Helical" evidence="12">
    <location>
        <begin position="609"/>
        <end position="628"/>
    </location>
</feature>
<feature type="transmembrane region" description="Helical" evidence="12">
    <location>
        <begin position="295"/>
        <end position="316"/>
    </location>
</feature>
<keyword evidence="6 12" id="KW-0472">Membrane</keyword>